<dbReference type="EMBL" id="CP114040">
    <property type="protein sequence ID" value="WAS89813.1"/>
    <property type="molecule type" value="Genomic_DNA"/>
</dbReference>
<evidence type="ECO:0000313" key="2">
    <source>
        <dbReference type="Proteomes" id="UP001164459"/>
    </source>
</evidence>
<gene>
    <name evidence="1" type="ORF">O0S08_26780</name>
</gene>
<dbReference type="Proteomes" id="UP001164459">
    <property type="component" value="Chromosome"/>
</dbReference>
<evidence type="ECO:0000313" key="1">
    <source>
        <dbReference type="EMBL" id="WAS89813.1"/>
    </source>
</evidence>
<organism evidence="1 2">
    <name type="scientific">Nannocystis punicea</name>
    <dbReference type="NCBI Taxonomy" id="2995304"/>
    <lineage>
        <taxon>Bacteria</taxon>
        <taxon>Pseudomonadati</taxon>
        <taxon>Myxococcota</taxon>
        <taxon>Polyangia</taxon>
        <taxon>Nannocystales</taxon>
        <taxon>Nannocystaceae</taxon>
        <taxon>Nannocystis</taxon>
    </lineage>
</organism>
<reference evidence="1" key="1">
    <citation type="submission" date="2022-11" db="EMBL/GenBank/DDBJ databases">
        <title>Minimal conservation of predation-associated metabolite biosynthetic gene clusters underscores biosynthetic potential of Myxococcota including descriptions for ten novel species: Archangium lansinium sp. nov., Myxococcus landrumus sp. nov., Nannocystis bai.</title>
        <authorList>
            <person name="Ahearne A."/>
            <person name="Stevens C."/>
            <person name="Dowd S."/>
        </authorList>
    </citation>
    <scope>NUCLEOTIDE SEQUENCE</scope>
    <source>
        <strain evidence="1">Fl3</strain>
    </source>
</reference>
<accession>A0ABY7GSB8</accession>
<name>A0ABY7GSB8_9BACT</name>
<dbReference type="RefSeq" id="WP_269032123.1">
    <property type="nucleotide sequence ID" value="NZ_CP114040.1"/>
</dbReference>
<sequence length="104" mass="10697">MFLRVEGVRCLRGPAPEGRLLFMTDGLRFVPAGAAGSSLFAALTDDDDDAQVDDLEGKARFIPAGAVTTSTVPGGQPITLTLALKSGTSHPSCGAGARRRHGSS</sequence>
<protein>
    <submittedName>
        <fullName evidence="1">Uncharacterized protein</fullName>
    </submittedName>
</protein>
<keyword evidence="2" id="KW-1185">Reference proteome</keyword>
<proteinExistence type="predicted"/>